<gene>
    <name evidence="1" type="ORF">RMR22_04375</name>
</gene>
<organism evidence="1">
    <name type="scientific">Agrobacterium rosae</name>
    <dbReference type="NCBI Taxonomy" id="1972867"/>
    <lineage>
        <taxon>Bacteria</taxon>
        <taxon>Pseudomonadati</taxon>
        <taxon>Pseudomonadota</taxon>
        <taxon>Alphaproteobacteria</taxon>
        <taxon>Hyphomicrobiales</taxon>
        <taxon>Rhizobiaceae</taxon>
        <taxon>Rhizobium/Agrobacterium group</taxon>
        <taxon>Agrobacterium</taxon>
    </lineage>
</organism>
<dbReference type="InterPro" id="IPR009057">
    <property type="entry name" value="Homeodomain-like_sf"/>
</dbReference>
<dbReference type="SUPFAM" id="SSF46689">
    <property type="entry name" value="Homeodomain-like"/>
    <property type="match status" value="1"/>
</dbReference>
<comment type="caution">
    <text evidence="1">The sequence shown here is derived from an EMBL/GenBank/DDBJ whole genome shotgun (WGS) entry which is preliminary data.</text>
</comment>
<evidence type="ECO:0000313" key="1">
    <source>
        <dbReference type="EMBL" id="MDX8301468.1"/>
    </source>
</evidence>
<dbReference type="RefSeq" id="WP_320202448.1">
    <property type="nucleotide sequence ID" value="NZ_CP192781.1"/>
</dbReference>
<reference evidence="1" key="1">
    <citation type="journal article" date="2023" name="Phytobiomes J">
        <title>Deciphering the key players within the bacterial microbiota associated with aerial crown gall tumors on rhododendron: Insights into the gallobiome.</title>
        <authorList>
            <person name="Kuzmanovic N."/>
            <person name="Nesme J."/>
            <person name="Wolf J."/>
            <person name="Neumann-Schaal M."/>
            <person name="Petersen J."/>
            <person name="Fernandez-Gnecco G."/>
            <person name="Sproeer C."/>
            <person name="Bunk B."/>
            <person name="Overmann J."/>
            <person name="Sorensen S.J."/>
            <person name="Idczak E."/>
            <person name="Smalla K."/>
        </authorList>
    </citation>
    <scope>NUCLEOTIDE SEQUENCE</scope>
    <source>
        <strain evidence="1">Rho-11.1</strain>
    </source>
</reference>
<sequence length="129" mass="14325">MMIDLPDRAYMTPLLNRIADVAGERAAIILGREKAGLQIYIPEKATPDHWLAELVGIDAATAIAGVWGSKHIVVPPSMNGDKRRRAVTIAELIEKGYSNNQIVQLTGVSRRTVIEHRRKQPDDRQASLF</sequence>
<evidence type="ECO:0008006" key="2">
    <source>
        <dbReference type="Google" id="ProtNLM"/>
    </source>
</evidence>
<name>A0AAW9FCR7_9HYPH</name>
<protein>
    <recommendedName>
        <fullName evidence="2">Resolvase HTH domain-containing protein</fullName>
    </recommendedName>
</protein>
<dbReference type="EMBL" id="JAVRAF010000001">
    <property type="protein sequence ID" value="MDX8301468.1"/>
    <property type="molecule type" value="Genomic_DNA"/>
</dbReference>
<accession>A0AAW9FCR7</accession>
<proteinExistence type="predicted"/>
<dbReference type="AlphaFoldDB" id="A0AAW9FCR7"/>